<dbReference type="InterPro" id="IPR036397">
    <property type="entry name" value="RNaseH_sf"/>
</dbReference>
<reference evidence="3" key="1">
    <citation type="submission" date="2023-04" db="EMBL/GenBank/DDBJ databases">
        <title>Phytophthora fragariaefolia NBRC 109709.</title>
        <authorList>
            <person name="Ichikawa N."/>
            <person name="Sato H."/>
            <person name="Tonouchi N."/>
        </authorList>
    </citation>
    <scope>NUCLEOTIDE SEQUENCE</scope>
    <source>
        <strain evidence="3">NBRC 109709</strain>
    </source>
</reference>
<evidence type="ECO:0000313" key="4">
    <source>
        <dbReference type="Proteomes" id="UP001165121"/>
    </source>
</evidence>
<dbReference type="OrthoDB" id="2016287at2759"/>
<dbReference type="Pfam" id="PF13456">
    <property type="entry name" value="RVT_3"/>
    <property type="match status" value="1"/>
</dbReference>
<protein>
    <submittedName>
        <fullName evidence="3">Unnamed protein product</fullName>
    </submittedName>
</protein>
<dbReference type="Proteomes" id="UP001165121">
    <property type="component" value="Unassembled WGS sequence"/>
</dbReference>
<dbReference type="GO" id="GO:0004523">
    <property type="term" value="F:RNA-DNA hybrid ribonuclease activity"/>
    <property type="evidence" value="ECO:0007669"/>
    <property type="project" value="InterPro"/>
</dbReference>
<dbReference type="InterPro" id="IPR002156">
    <property type="entry name" value="RNaseH_domain"/>
</dbReference>
<keyword evidence="4" id="KW-1185">Reference proteome</keyword>
<comment type="caution">
    <text evidence="3">The sequence shown here is derived from an EMBL/GenBank/DDBJ whole genome shotgun (WGS) entry which is preliminary data.</text>
</comment>
<feature type="region of interest" description="Disordered" evidence="1">
    <location>
        <begin position="352"/>
        <end position="422"/>
    </location>
</feature>
<dbReference type="Gene3D" id="3.30.420.10">
    <property type="entry name" value="Ribonuclease H-like superfamily/Ribonuclease H"/>
    <property type="match status" value="1"/>
</dbReference>
<dbReference type="AlphaFoldDB" id="A0A9W7D829"/>
<feature type="compositionally biased region" description="Polar residues" evidence="1">
    <location>
        <begin position="13"/>
        <end position="23"/>
    </location>
</feature>
<organism evidence="3 4">
    <name type="scientific">Phytophthora fragariaefolia</name>
    <dbReference type="NCBI Taxonomy" id="1490495"/>
    <lineage>
        <taxon>Eukaryota</taxon>
        <taxon>Sar</taxon>
        <taxon>Stramenopiles</taxon>
        <taxon>Oomycota</taxon>
        <taxon>Peronosporomycetes</taxon>
        <taxon>Peronosporales</taxon>
        <taxon>Peronosporaceae</taxon>
        <taxon>Phytophthora</taxon>
    </lineage>
</organism>
<gene>
    <name evidence="3" type="ORF">Pfra01_002667200</name>
</gene>
<dbReference type="EMBL" id="BSXT01005730">
    <property type="protein sequence ID" value="GMF61228.1"/>
    <property type="molecule type" value="Genomic_DNA"/>
</dbReference>
<sequence length="422" mass="46449">MTSFDDADCRSTAEVTRPSNANRTKTRTPCERRSSGGDTAEPKSFQLSRVLTDQVPICLPGYKGYVLSFSGSANLDNFADQGSCSWILWSLPTWNIVTAACSHLQSATTTIAKRTGLSKGIWSAIEHGVTDLIAVGDLQVAVQQSIGATVRRQQRLSGSRARQKKCAFRLTSIRYHQVAREYNSSARSLAAEALESQISKIVLSEPRRAELKALNRIQEALYIAEQTVRERDLPNEQNQAPVRATIHPVIQASERLTSVTTRGARRTKFLEPTERQTPSRNRGKEVGDLPSPRRPRDADLMDAAARRRETNRIDEVALAMAKPHQVRENARRAKEQIDTLWRLDQLAVSVGDCRNRGGADGDDTVEEPRQPSRFDVEAASVCLEVDELSTPDESAPSRSSANADDESDALAEARSATEHGGA</sequence>
<feature type="domain" description="RNase H type-1" evidence="2">
    <location>
        <begin position="95"/>
        <end position="193"/>
    </location>
</feature>
<feature type="region of interest" description="Disordered" evidence="1">
    <location>
        <begin position="264"/>
        <end position="299"/>
    </location>
</feature>
<dbReference type="GO" id="GO:0003676">
    <property type="term" value="F:nucleic acid binding"/>
    <property type="evidence" value="ECO:0007669"/>
    <property type="project" value="InterPro"/>
</dbReference>
<proteinExistence type="predicted"/>
<feature type="compositionally biased region" description="Basic and acidic residues" evidence="1">
    <location>
        <begin position="366"/>
        <end position="376"/>
    </location>
</feature>
<evidence type="ECO:0000256" key="1">
    <source>
        <dbReference type="SAM" id="MobiDB-lite"/>
    </source>
</evidence>
<feature type="region of interest" description="Disordered" evidence="1">
    <location>
        <begin position="1"/>
        <end position="42"/>
    </location>
</feature>
<accession>A0A9W7D829</accession>
<name>A0A9W7D829_9STRA</name>
<evidence type="ECO:0000313" key="3">
    <source>
        <dbReference type="EMBL" id="GMF61228.1"/>
    </source>
</evidence>
<evidence type="ECO:0000259" key="2">
    <source>
        <dbReference type="Pfam" id="PF13456"/>
    </source>
</evidence>